<evidence type="ECO:0000256" key="1">
    <source>
        <dbReference type="ARBA" id="ARBA00003143"/>
    </source>
</evidence>
<dbReference type="Proteomes" id="UP000636709">
    <property type="component" value="Unassembled WGS sequence"/>
</dbReference>
<evidence type="ECO:0000259" key="4">
    <source>
        <dbReference type="SMART" id="SM00198"/>
    </source>
</evidence>
<comment type="function">
    <text evidence="1">Probably involved in the defense reaction of plants against pathogens.</text>
</comment>
<dbReference type="EMBL" id="JACEFO010001646">
    <property type="protein sequence ID" value="KAF8726920.1"/>
    <property type="molecule type" value="Genomic_DNA"/>
</dbReference>
<dbReference type="PANTHER" id="PTHR10334">
    <property type="entry name" value="CYSTEINE-RICH SECRETORY PROTEIN-RELATED"/>
    <property type="match status" value="1"/>
</dbReference>
<sequence>MAGPLLLLLAVVAVALAVVPSATTGSSSDDDSSHPFNDLVHSFSGGASYGGAARQAAMHHDAAAAAASERGEHHIPAEGALAHEFLEAHNALRAKYGVPPLRWSSKLARYARRWSWLRRFDCVLMHSPASPYGENVFRGSGTDWRASDAIRDWASEAANFDWRAQACHPGQECGHFTQLVWNDTQYVGCGRTECFTQHVFITCSYDPAGNYKGEVPLT</sequence>
<dbReference type="Gene3D" id="3.40.33.10">
    <property type="entry name" value="CAP"/>
    <property type="match status" value="1"/>
</dbReference>
<keyword evidence="6" id="KW-1185">Reference proteome</keyword>
<keyword evidence="2" id="KW-0568">Pathogenesis-related protein</keyword>
<dbReference type="InterPro" id="IPR001283">
    <property type="entry name" value="CRISP-related"/>
</dbReference>
<feature type="domain" description="SCP" evidence="4">
    <location>
        <begin position="80"/>
        <end position="213"/>
    </location>
</feature>
<dbReference type="SMART" id="SM00198">
    <property type="entry name" value="SCP"/>
    <property type="match status" value="1"/>
</dbReference>
<organism evidence="5 6">
    <name type="scientific">Digitaria exilis</name>
    <dbReference type="NCBI Taxonomy" id="1010633"/>
    <lineage>
        <taxon>Eukaryota</taxon>
        <taxon>Viridiplantae</taxon>
        <taxon>Streptophyta</taxon>
        <taxon>Embryophyta</taxon>
        <taxon>Tracheophyta</taxon>
        <taxon>Spermatophyta</taxon>
        <taxon>Magnoliopsida</taxon>
        <taxon>Liliopsida</taxon>
        <taxon>Poales</taxon>
        <taxon>Poaceae</taxon>
        <taxon>PACMAD clade</taxon>
        <taxon>Panicoideae</taxon>
        <taxon>Panicodae</taxon>
        <taxon>Paniceae</taxon>
        <taxon>Anthephorinae</taxon>
        <taxon>Digitaria</taxon>
    </lineage>
</organism>
<proteinExistence type="predicted"/>
<dbReference type="GO" id="GO:0005576">
    <property type="term" value="C:extracellular region"/>
    <property type="evidence" value="ECO:0007669"/>
    <property type="project" value="InterPro"/>
</dbReference>
<dbReference type="InterPro" id="IPR014044">
    <property type="entry name" value="CAP_dom"/>
</dbReference>
<dbReference type="PROSITE" id="PS01010">
    <property type="entry name" value="CRISP_2"/>
    <property type="match status" value="1"/>
</dbReference>
<protein>
    <recommendedName>
        <fullName evidence="4">SCP domain-containing protein</fullName>
    </recommendedName>
</protein>
<dbReference type="InterPro" id="IPR035940">
    <property type="entry name" value="CAP_sf"/>
</dbReference>
<comment type="caution">
    <text evidence="5">The sequence shown here is derived from an EMBL/GenBank/DDBJ whole genome shotgun (WGS) entry which is preliminary data.</text>
</comment>
<evidence type="ECO:0000313" key="6">
    <source>
        <dbReference type="Proteomes" id="UP000636709"/>
    </source>
</evidence>
<dbReference type="Pfam" id="PF00188">
    <property type="entry name" value="CAP"/>
    <property type="match status" value="1"/>
</dbReference>
<dbReference type="PROSITE" id="PS01009">
    <property type="entry name" value="CRISP_1"/>
    <property type="match status" value="1"/>
</dbReference>
<accession>A0A835F369</accession>
<dbReference type="SUPFAM" id="SSF55797">
    <property type="entry name" value="PR-1-like"/>
    <property type="match status" value="1"/>
</dbReference>
<keyword evidence="2" id="KW-0611">Plant defense</keyword>
<dbReference type="InterPro" id="IPR002413">
    <property type="entry name" value="V5_allergen-like"/>
</dbReference>
<dbReference type="PRINTS" id="PR00837">
    <property type="entry name" value="V5TPXLIKE"/>
</dbReference>
<feature type="signal peptide" evidence="3">
    <location>
        <begin position="1"/>
        <end position="17"/>
    </location>
</feature>
<reference evidence="5" key="1">
    <citation type="submission" date="2020-07" db="EMBL/GenBank/DDBJ databases">
        <title>Genome sequence and genetic diversity analysis of an under-domesticated orphan crop, white fonio (Digitaria exilis).</title>
        <authorList>
            <person name="Bennetzen J.L."/>
            <person name="Chen S."/>
            <person name="Ma X."/>
            <person name="Wang X."/>
            <person name="Yssel A.E.J."/>
            <person name="Chaluvadi S.R."/>
            <person name="Johnson M."/>
            <person name="Gangashetty P."/>
            <person name="Hamidou F."/>
            <person name="Sanogo M.D."/>
            <person name="Zwaenepoel A."/>
            <person name="Wallace J."/>
            <person name="Van De Peer Y."/>
            <person name="Van Deynze A."/>
        </authorList>
    </citation>
    <scope>NUCLEOTIDE SEQUENCE</scope>
    <source>
        <tissue evidence="5">Leaves</tissue>
    </source>
</reference>
<evidence type="ECO:0000256" key="2">
    <source>
        <dbReference type="ARBA" id="ARBA00023265"/>
    </source>
</evidence>
<dbReference type="FunFam" id="3.40.33.10:FF:000004">
    <property type="entry name" value="CAP, cysteine-rich secretory protein, antigen 5"/>
    <property type="match status" value="1"/>
</dbReference>
<dbReference type="OrthoDB" id="337038at2759"/>
<keyword evidence="3" id="KW-0732">Signal</keyword>
<gene>
    <name evidence="5" type="ORF">HU200_019403</name>
</gene>
<name>A0A835F369_9POAL</name>
<dbReference type="PRINTS" id="PR00838">
    <property type="entry name" value="V5ALLERGEN"/>
</dbReference>
<evidence type="ECO:0000313" key="5">
    <source>
        <dbReference type="EMBL" id="KAF8726920.1"/>
    </source>
</evidence>
<feature type="chain" id="PRO_5032358384" description="SCP domain-containing protein" evidence="3">
    <location>
        <begin position="18"/>
        <end position="218"/>
    </location>
</feature>
<dbReference type="Gramene" id="Dexi3A01G0014420.1">
    <property type="protein sequence ID" value="Dexi3A01G0014420.1:cds"/>
    <property type="gene ID" value="Dexi3A01G0014420"/>
</dbReference>
<dbReference type="AlphaFoldDB" id="A0A835F369"/>
<evidence type="ECO:0000256" key="3">
    <source>
        <dbReference type="SAM" id="SignalP"/>
    </source>
</evidence>
<dbReference type="InterPro" id="IPR018244">
    <property type="entry name" value="Allrgn_V5/Tpx1_CS"/>
</dbReference>